<evidence type="ECO:0008006" key="3">
    <source>
        <dbReference type="Google" id="ProtNLM"/>
    </source>
</evidence>
<comment type="caution">
    <text evidence="1">The sequence shown here is derived from an EMBL/GenBank/DDBJ whole genome shotgun (WGS) entry which is preliminary data.</text>
</comment>
<evidence type="ECO:0000313" key="1">
    <source>
        <dbReference type="EMBL" id="KAK5064777.1"/>
    </source>
</evidence>
<keyword evidence="2" id="KW-1185">Reference proteome</keyword>
<accession>A0AAV9NUJ5</accession>
<dbReference type="RefSeq" id="XP_064712101.1">
    <property type="nucleotide sequence ID" value="XM_064844241.1"/>
</dbReference>
<name>A0AAV9NUJ5_9EURO</name>
<organism evidence="1 2">
    <name type="scientific">Exophiala bonariae</name>
    <dbReference type="NCBI Taxonomy" id="1690606"/>
    <lineage>
        <taxon>Eukaryota</taxon>
        <taxon>Fungi</taxon>
        <taxon>Dikarya</taxon>
        <taxon>Ascomycota</taxon>
        <taxon>Pezizomycotina</taxon>
        <taxon>Eurotiomycetes</taxon>
        <taxon>Chaetothyriomycetidae</taxon>
        <taxon>Chaetothyriales</taxon>
        <taxon>Herpotrichiellaceae</taxon>
        <taxon>Exophiala</taxon>
    </lineage>
</organism>
<proteinExistence type="predicted"/>
<dbReference type="AlphaFoldDB" id="A0AAV9NUJ5"/>
<protein>
    <recommendedName>
        <fullName evidence="3">Nucleotide-diphospho-sugar transferase domain-containing protein</fullName>
    </recommendedName>
</protein>
<dbReference type="Pfam" id="PF11885">
    <property type="entry name" value="DUF3405"/>
    <property type="match status" value="1"/>
</dbReference>
<sequence>MTLNLSLFSKFAALSFLAIFGTSFFIAFALRDTFPEHPHFPGTFFSTSRNRPVQKIKSVIRIPCVGPRGIYVNQNTEDELQGVALNLSFSEPVGGSYATLGLPYTLHTPNTRYGKYGYGERSGETNETLVPWHLLSWAQLQNDCLAQNQDRFQDSMNISTRMRFSPSHRAKPRLEARTISTGRTAIVLRGWEGYNFTSIDMYHIRSLVAEAGLGSNADYAVFLLVDIKDKDNARRIFRNDKSYEDALRDLVPDEFRDMTVLFDQDLLKSWYPRISEHSVFFQVFQPLQLFAQLFSGFDHYWQLEMDMKFTGNSRLFLDALSKFAQNDPRKQSVERSSYFYIPKIHGPYEEFKAAINESLSGGGIWGPIQIADIKHPIGPQPPCSSPQEDDFTWGVGEEADLILTNPLADVRTAKYWPFKSWMQGFKNGTDTSRYYSPVAMGRYSWNLLNAMHHAQASQGLALPSEASPVSFALYHGLKVSFPPHPWFHQPQAQREVGIEELDSLFNGGTPAQNARTNNGLSFGKALYNPAGSYKLFNGGTWWWVPGYPGRIMRHWMDQDRAAMPSMLRDMGDQIWAPMMALHPVKHGDLGV</sequence>
<dbReference type="Proteomes" id="UP001358417">
    <property type="component" value="Unassembled WGS sequence"/>
</dbReference>
<dbReference type="EMBL" id="JAVRRD010000001">
    <property type="protein sequence ID" value="KAK5064777.1"/>
    <property type="molecule type" value="Genomic_DNA"/>
</dbReference>
<dbReference type="PANTHER" id="PTHR36205:SF2">
    <property type="entry name" value="MAJOR FACILITATOR SUPERFAMILY TRANSPORTER"/>
    <property type="match status" value="1"/>
</dbReference>
<dbReference type="PANTHER" id="PTHR36205">
    <property type="entry name" value="CHROMOSOME 19, WHOLE GENOME SHOTGUN SEQUENCE"/>
    <property type="match status" value="1"/>
</dbReference>
<reference evidence="1 2" key="1">
    <citation type="submission" date="2023-08" db="EMBL/GenBank/DDBJ databases">
        <title>Black Yeasts Isolated from many extreme environments.</title>
        <authorList>
            <person name="Coleine C."/>
            <person name="Stajich J.E."/>
            <person name="Selbmann L."/>
        </authorList>
    </citation>
    <scope>NUCLEOTIDE SEQUENCE [LARGE SCALE GENOMIC DNA]</scope>
    <source>
        <strain evidence="1 2">CCFEE 5792</strain>
    </source>
</reference>
<dbReference type="InterPro" id="IPR021822">
    <property type="entry name" value="DUF3405"/>
</dbReference>
<evidence type="ECO:0000313" key="2">
    <source>
        <dbReference type="Proteomes" id="UP001358417"/>
    </source>
</evidence>
<dbReference type="GeneID" id="89968833"/>
<gene>
    <name evidence="1" type="ORF">LTR84_000611</name>
</gene>